<accession>W7Y1U1</accession>
<evidence type="ECO:0000313" key="3">
    <source>
        <dbReference type="EMBL" id="GAF01917.1"/>
    </source>
</evidence>
<protein>
    <recommendedName>
        <fullName evidence="2">DUF6850 domain-containing protein</fullName>
    </recommendedName>
</protein>
<evidence type="ECO:0000313" key="4">
    <source>
        <dbReference type="Proteomes" id="UP000019402"/>
    </source>
</evidence>
<evidence type="ECO:0000256" key="1">
    <source>
        <dbReference type="SAM" id="SignalP"/>
    </source>
</evidence>
<dbReference type="EMBL" id="BAMD01000004">
    <property type="protein sequence ID" value="GAF01917.1"/>
    <property type="molecule type" value="Genomic_DNA"/>
</dbReference>
<dbReference type="Pfam" id="PF21012">
    <property type="entry name" value="DUF6850"/>
    <property type="match status" value="1"/>
</dbReference>
<dbReference type="RefSeq" id="WP_027471352.1">
    <property type="nucleotide sequence ID" value="NZ_BAMD01000004.1"/>
</dbReference>
<evidence type="ECO:0000259" key="2">
    <source>
        <dbReference type="Pfam" id="PF21012"/>
    </source>
</evidence>
<keyword evidence="4" id="KW-1185">Reference proteome</keyword>
<dbReference type="STRING" id="869213.GCA_000517085_01555"/>
<dbReference type="InterPro" id="IPR049236">
    <property type="entry name" value="DUF6850"/>
</dbReference>
<dbReference type="AlphaFoldDB" id="W7Y1U1"/>
<organism evidence="3 4">
    <name type="scientific">Saccharicrinis fermentans DSM 9555 = JCM 21142</name>
    <dbReference type="NCBI Taxonomy" id="869213"/>
    <lineage>
        <taxon>Bacteria</taxon>
        <taxon>Pseudomonadati</taxon>
        <taxon>Bacteroidota</taxon>
        <taxon>Bacteroidia</taxon>
        <taxon>Marinilabiliales</taxon>
        <taxon>Marinilabiliaceae</taxon>
        <taxon>Saccharicrinis</taxon>
    </lineage>
</organism>
<dbReference type="Proteomes" id="UP000019402">
    <property type="component" value="Unassembled WGS sequence"/>
</dbReference>
<feature type="domain" description="DUF6850" evidence="2">
    <location>
        <begin position="44"/>
        <end position="502"/>
    </location>
</feature>
<dbReference type="eggNOG" id="ENOG502ZBFN">
    <property type="taxonomic scope" value="Bacteria"/>
</dbReference>
<feature type="signal peptide" evidence="1">
    <location>
        <begin position="1"/>
        <end position="19"/>
    </location>
</feature>
<proteinExistence type="predicted"/>
<gene>
    <name evidence="3" type="ORF">JCM21142_539</name>
</gene>
<sequence length="503" mass="57210">MMRITFLLLSILIGSFAIGQSSVTGQNYFTKELKSYMASMLNNPSFYFFHPDSSFSDVSLQWEKDKAKGLYHIQTGNAHTTYLFHAQSLLKKKKEVLWGSAAYKNEQIEGIKWSNVADPLLVYPYIVADTIVRTSYGEHYYFNGGYAVQFNKLSIGGEAHYRSGLEYRKLDPRPKSTISDLKISMGATLPVGKQRLGLHLKYGGYKQEQIVEIYRSGGGSKMFYMRGLGALDDRYSTVITANDRPQNKYKIEQGSLGIQLFPANNKGWFATADFCYSTLKQLDTSNNIVNQLNSHQYHSELGYLLSDNLKDIRLKMYVTLKSNNGTEYNYNNSGILVSNLKKYSLDNYQVGLSGIMMFQPLEKRQWFVDMDAGYIKYDETHLISLVTAPSFQRYSVIQTKLNGGFNYRMNTSGLSAQLSTIFSYYLDKDLETSTSVAPTANETFVIPNYKYLTSKKILLSPEIRYDKDLDGSSGLYIKAIYCYEIYDIDLPFSAFHLAIGFTL</sequence>
<keyword evidence="1" id="KW-0732">Signal</keyword>
<comment type="caution">
    <text evidence="3">The sequence shown here is derived from an EMBL/GenBank/DDBJ whole genome shotgun (WGS) entry which is preliminary data.</text>
</comment>
<name>W7Y1U1_9BACT</name>
<reference evidence="3 4" key="1">
    <citation type="journal article" date="2014" name="Genome Announc.">
        <title>Draft Genome Sequence of Cytophaga fermentans JCM 21142T, a Facultative Anaerobe Isolated from Marine Mud.</title>
        <authorList>
            <person name="Starns D."/>
            <person name="Oshima K."/>
            <person name="Suda W."/>
            <person name="Iino T."/>
            <person name="Yuki M."/>
            <person name="Inoue J."/>
            <person name="Kitamura K."/>
            <person name="Iida T."/>
            <person name="Darby A."/>
            <person name="Hattori M."/>
            <person name="Ohkuma M."/>
        </authorList>
    </citation>
    <scope>NUCLEOTIDE SEQUENCE [LARGE SCALE GENOMIC DNA]</scope>
    <source>
        <strain evidence="3 4">JCM 21142</strain>
    </source>
</reference>
<feature type="chain" id="PRO_5004903905" description="DUF6850 domain-containing protein" evidence="1">
    <location>
        <begin position="20"/>
        <end position="503"/>
    </location>
</feature>
<dbReference type="OrthoDB" id="1025008at2"/>